<comment type="pathway">
    <text evidence="4">Lipid metabolism.</text>
</comment>
<feature type="transmembrane region" description="Helical" evidence="19">
    <location>
        <begin position="69"/>
        <end position="94"/>
    </location>
</feature>
<keyword evidence="13 19" id="KW-1133">Transmembrane helix</keyword>
<feature type="transmembrane region" description="Helical" evidence="19">
    <location>
        <begin position="21"/>
        <end position="49"/>
    </location>
</feature>
<proteinExistence type="inferred from homology"/>
<dbReference type="Proteomes" id="UP000244880">
    <property type="component" value="Unassembled WGS sequence"/>
</dbReference>
<dbReference type="GO" id="GO:0004605">
    <property type="term" value="F:phosphatidate cytidylyltransferase activity"/>
    <property type="evidence" value="ECO:0007669"/>
    <property type="project" value="UniProtKB-EC"/>
</dbReference>
<dbReference type="PANTHER" id="PTHR46382:SF1">
    <property type="entry name" value="PHOSPHATIDATE CYTIDYLYLTRANSFERASE"/>
    <property type="match status" value="1"/>
</dbReference>
<dbReference type="OrthoDB" id="9799199at2"/>
<dbReference type="AlphaFoldDB" id="A0A2R8BEA2"/>
<evidence type="ECO:0000256" key="18">
    <source>
        <dbReference type="RuleBase" id="RU003938"/>
    </source>
</evidence>
<feature type="transmembrane region" description="Helical" evidence="19">
    <location>
        <begin position="169"/>
        <end position="187"/>
    </location>
</feature>
<evidence type="ECO:0000256" key="5">
    <source>
        <dbReference type="ARBA" id="ARBA00010185"/>
    </source>
</evidence>
<dbReference type="InterPro" id="IPR000374">
    <property type="entry name" value="PC_trans"/>
</dbReference>
<evidence type="ECO:0000256" key="10">
    <source>
        <dbReference type="ARBA" id="ARBA00022679"/>
    </source>
</evidence>
<evidence type="ECO:0000256" key="15">
    <source>
        <dbReference type="ARBA" id="ARBA00023136"/>
    </source>
</evidence>
<comment type="pathway">
    <text evidence="3 18">Phospholipid metabolism; CDP-diacylglycerol biosynthesis; CDP-diacylglycerol from sn-glycerol 3-phosphate: step 3/3.</text>
</comment>
<evidence type="ECO:0000256" key="13">
    <source>
        <dbReference type="ARBA" id="ARBA00022989"/>
    </source>
</evidence>
<evidence type="ECO:0000256" key="7">
    <source>
        <dbReference type="ARBA" id="ARBA00019373"/>
    </source>
</evidence>
<evidence type="ECO:0000256" key="16">
    <source>
        <dbReference type="ARBA" id="ARBA00023209"/>
    </source>
</evidence>
<dbReference type="GO" id="GO:0016024">
    <property type="term" value="P:CDP-diacylglycerol biosynthetic process"/>
    <property type="evidence" value="ECO:0007669"/>
    <property type="project" value="UniProtKB-UniPathway"/>
</dbReference>
<feature type="transmembrane region" description="Helical" evidence="19">
    <location>
        <begin position="106"/>
        <end position="124"/>
    </location>
</feature>
<organism evidence="20 21">
    <name type="scientific">Ascidiaceihabitans donghaensis</name>
    <dbReference type="NCBI Taxonomy" id="1510460"/>
    <lineage>
        <taxon>Bacteria</taxon>
        <taxon>Pseudomonadati</taxon>
        <taxon>Pseudomonadota</taxon>
        <taxon>Alphaproteobacteria</taxon>
        <taxon>Rhodobacterales</taxon>
        <taxon>Paracoccaceae</taxon>
        <taxon>Ascidiaceihabitans</taxon>
    </lineage>
</organism>
<evidence type="ECO:0000313" key="21">
    <source>
        <dbReference type="Proteomes" id="UP000244880"/>
    </source>
</evidence>
<keyword evidence="9" id="KW-0444">Lipid biosynthesis</keyword>
<evidence type="ECO:0000256" key="11">
    <source>
        <dbReference type="ARBA" id="ARBA00022692"/>
    </source>
</evidence>
<feature type="transmembrane region" description="Helical" evidence="19">
    <location>
        <begin position="243"/>
        <end position="263"/>
    </location>
</feature>
<feature type="transmembrane region" description="Helical" evidence="19">
    <location>
        <begin position="130"/>
        <end position="149"/>
    </location>
</feature>
<evidence type="ECO:0000256" key="12">
    <source>
        <dbReference type="ARBA" id="ARBA00022695"/>
    </source>
</evidence>
<name>A0A2R8BEA2_9RHOB</name>
<dbReference type="PANTHER" id="PTHR46382">
    <property type="entry name" value="PHOSPHATIDATE CYTIDYLYLTRANSFERASE"/>
    <property type="match status" value="1"/>
</dbReference>
<evidence type="ECO:0000256" key="8">
    <source>
        <dbReference type="ARBA" id="ARBA00022475"/>
    </source>
</evidence>
<evidence type="ECO:0000313" key="20">
    <source>
        <dbReference type="EMBL" id="SPH21280.1"/>
    </source>
</evidence>
<evidence type="ECO:0000256" key="3">
    <source>
        <dbReference type="ARBA" id="ARBA00005119"/>
    </source>
</evidence>
<protein>
    <recommendedName>
        <fullName evidence="7 18">Phosphatidate cytidylyltransferase</fullName>
        <ecNumber evidence="6 18">2.7.7.41</ecNumber>
    </recommendedName>
</protein>
<comment type="subcellular location">
    <subcellularLocation>
        <location evidence="2">Cell membrane</location>
        <topology evidence="2">Multi-pass membrane protein</topology>
    </subcellularLocation>
</comment>
<keyword evidence="10 18" id="KW-0808">Transferase</keyword>
<evidence type="ECO:0000256" key="6">
    <source>
        <dbReference type="ARBA" id="ARBA00012487"/>
    </source>
</evidence>
<keyword evidence="11 18" id="KW-0812">Transmembrane</keyword>
<keyword evidence="17" id="KW-1208">Phospholipid metabolism</keyword>
<evidence type="ECO:0000256" key="14">
    <source>
        <dbReference type="ARBA" id="ARBA00023098"/>
    </source>
</evidence>
<keyword evidence="16" id="KW-0594">Phospholipid biosynthesis</keyword>
<keyword evidence="12 18" id="KW-0548">Nucleotidyltransferase</keyword>
<comment type="similarity">
    <text evidence="5 18">Belongs to the CDS family.</text>
</comment>
<evidence type="ECO:0000256" key="17">
    <source>
        <dbReference type="ARBA" id="ARBA00023264"/>
    </source>
</evidence>
<evidence type="ECO:0000256" key="9">
    <source>
        <dbReference type="ARBA" id="ARBA00022516"/>
    </source>
</evidence>
<dbReference type="UniPathway" id="UPA00557">
    <property type="reaction ID" value="UER00614"/>
</dbReference>
<evidence type="ECO:0000256" key="1">
    <source>
        <dbReference type="ARBA" id="ARBA00001698"/>
    </source>
</evidence>
<keyword evidence="21" id="KW-1185">Reference proteome</keyword>
<comment type="catalytic activity">
    <reaction evidence="1 18">
        <text>a 1,2-diacyl-sn-glycero-3-phosphate + CTP + H(+) = a CDP-1,2-diacyl-sn-glycerol + diphosphate</text>
        <dbReference type="Rhea" id="RHEA:16229"/>
        <dbReference type="ChEBI" id="CHEBI:15378"/>
        <dbReference type="ChEBI" id="CHEBI:33019"/>
        <dbReference type="ChEBI" id="CHEBI:37563"/>
        <dbReference type="ChEBI" id="CHEBI:58332"/>
        <dbReference type="ChEBI" id="CHEBI:58608"/>
        <dbReference type="EC" id="2.7.7.41"/>
    </reaction>
</comment>
<dbReference type="PROSITE" id="PS01315">
    <property type="entry name" value="CDS"/>
    <property type="match status" value="1"/>
</dbReference>
<dbReference type="RefSeq" id="WP_108828378.1">
    <property type="nucleotide sequence ID" value="NZ_OMOR01000001.1"/>
</dbReference>
<keyword evidence="8" id="KW-1003">Cell membrane</keyword>
<sequence length="264" mass="27821">MTEKPDKWSDLAARAGSAAAMLVVGVWGMWVGGHVFHVLVSLICGLMIWELVRMIAPASGSLAIQLGGISALALILAIYLPTGFALPLLLAPALVGFGQLDKNRTIYMSFGVMVLLAGFGMMSVRDDLDLTWLLWLVCVVVATDVVGYFAGRMIGGPKFWPKVSPKKTWSGTGFGWVAAAVVGWVFALQTGANLELIGISIAISMASQMGDIAESAIKRAMDVKDSSNLIPGHGGVLDRFDGMLGASVFLLIIGQIVGFPPGLA</sequence>
<dbReference type="EC" id="2.7.7.41" evidence="6 18"/>
<keyword evidence="14" id="KW-0443">Lipid metabolism</keyword>
<dbReference type="Pfam" id="PF01148">
    <property type="entry name" value="CTP_transf_1"/>
    <property type="match status" value="1"/>
</dbReference>
<dbReference type="GO" id="GO:0005886">
    <property type="term" value="C:plasma membrane"/>
    <property type="evidence" value="ECO:0007669"/>
    <property type="project" value="UniProtKB-SubCell"/>
</dbReference>
<accession>A0A2R8BEA2</accession>
<gene>
    <name evidence="20" type="primary">cdsA</name>
    <name evidence="20" type="ORF">ASD8599_02032</name>
</gene>
<evidence type="ECO:0000256" key="2">
    <source>
        <dbReference type="ARBA" id="ARBA00004651"/>
    </source>
</evidence>
<evidence type="ECO:0000256" key="4">
    <source>
        <dbReference type="ARBA" id="ARBA00005189"/>
    </source>
</evidence>
<dbReference type="EMBL" id="OMOR01000001">
    <property type="protein sequence ID" value="SPH21280.1"/>
    <property type="molecule type" value="Genomic_DNA"/>
</dbReference>
<reference evidence="20 21" key="1">
    <citation type="submission" date="2018-03" db="EMBL/GenBank/DDBJ databases">
        <authorList>
            <person name="Keele B.F."/>
        </authorList>
    </citation>
    <scope>NUCLEOTIDE SEQUENCE [LARGE SCALE GENOMIC DNA]</scope>
    <source>
        <strain evidence="20 21">CECT 8599</strain>
    </source>
</reference>
<evidence type="ECO:0000256" key="19">
    <source>
        <dbReference type="SAM" id="Phobius"/>
    </source>
</evidence>
<keyword evidence="15 19" id="KW-0472">Membrane</keyword>